<feature type="transmembrane region" description="Helical" evidence="7">
    <location>
        <begin position="12"/>
        <end position="37"/>
    </location>
</feature>
<dbReference type="OrthoDB" id="9803065at2"/>
<reference evidence="9 10" key="1">
    <citation type="submission" date="2018-04" db="EMBL/GenBank/DDBJ databases">
        <title>Novel Campyloabacter and Helicobacter Species and Strains.</title>
        <authorList>
            <person name="Mannion A.J."/>
            <person name="Shen Z."/>
            <person name="Fox J.G."/>
        </authorList>
    </citation>
    <scope>NUCLEOTIDE SEQUENCE [LARGE SCALE GENOMIC DNA]</scope>
    <source>
        <strain evidence="9 10">MIT 17-337</strain>
    </source>
</reference>
<keyword evidence="3 7" id="KW-0812">Transmembrane</keyword>
<feature type="transmembrane region" description="Helical" evidence="7">
    <location>
        <begin position="168"/>
        <end position="191"/>
    </location>
</feature>
<feature type="transmembrane region" description="Helical" evidence="7">
    <location>
        <begin position="207"/>
        <end position="225"/>
    </location>
</feature>
<keyword evidence="5 7" id="KW-1133">Transmembrane helix</keyword>
<evidence type="ECO:0000256" key="2">
    <source>
        <dbReference type="ARBA" id="ARBA00006143"/>
    </source>
</evidence>
<gene>
    <name evidence="9" type="ORF">CQA53_02125</name>
</gene>
<name>A0A3D8IP59_9HELI</name>
<organism evidence="9 10">
    <name type="scientific">Helicobacter didelphidarum</name>
    <dbReference type="NCBI Taxonomy" id="2040648"/>
    <lineage>
        <taxon>Bacteria</taxon>
        <taxon>Pseudomonadati</taxon>
        <taxon>Campylobacterota</taxon>
        <taxon>Epsilonproteobacteria</taxon>
        <taxon>Campylobacterales</taxon>
        <taxon>Helicobacteraceae</taxon>
        <taxon>Helicobacter</taxon>
    </lineage>
</organism>
<dbReference type="InterPro" id="IPR003834">
    <property type="entry name" value="Cyt_c_assmbl_TM_dom"/>
</dbReference>
<keyword evidence="6 7" id="KW-0472">Membrane</keyword>
<comment type="caution">
    <text evidence="9">The sequence shown here is derived from an EMBL/GenBank/DDBJ whole genome shotgun (WGS) entry which is preliminary data.</text>
</comment>
<evidence type="ECO:0000313" key="9">
    <source>
        <dbReference type="EMBL" id="RDU67077.1"/>
    </source>
</evidence>
<dbReference type="GO" id="GO:0016020">
    <property type="term" value="C:membrane"/>
    <property type="evidence" value="ECO:0007669"/>
    <property type="project" value="UniProtKB-SubCell"/>
</dbReference>
<evidence type="ECO:0000256" key="1">
    <source>
        <dbReference type="ARBA" id="ARBA00004141"/>
    </source>
</evidence>
<evidence type="ECO:0000259" key="8">
    <source>
        <dbReference type="Pfam" id="PF02683"/>
    </source>
</evidence>
<feature type="transmembrane region" description="Helical" evidence="7">
    <location>
        <begin position="58"/>
        <end position="77"/>
    </location>
</feature>
<accession>A0A3D8IP59</accession>
<keyword evidence="10" id="KW-1185">Reference proteome</keyword>
<comment type="similarity">
    <text evidence="2">Belongs to the DsbD family.</text>
</comment>
<dbReference type="PANTHER" id="PTHR31272">
    <property type="entry name" value="CYTOCHROME C-TYPE BIOGENESIS PROTEIN HI_1454-RELATED"/>
    <property type="match status" value="1"/>
</dbReference>
<evidence type="ECO:0000256" key="3">
    <source>
        <dbReference type="ARBA" id="ARBA00022692"/>
    </source>
</evidence>
<keyword evidence="4" id="KW-0201">Cytochrome c-type biogenesis</keyword>
<evidence type="ECO:0000256" key="7">
    <source>
        <dbReference type="SAM" id="Phobius"/>
    </source>
</evidence>
<sequence>MESLQQIFFELPILASFIGGILNFLTPCILPLIPSYMSYISGSSLESQHYSRVQTLRSALLFILGFSFIFFLLFLAMINIIENFFSYKIVHYVAGGIIVAFGLHFLGIFRINILNYSKQVNLKKFEEHRLLKSIAPFIVGVGFAAGWSPCTGPIVSSIGLLASSNQNLAIFSSLAFIVGLSLPFLLLALFLERGLNIVRKLKKQMRIIEIISGIFLIVIGISIALDIV</sequence>
<dbReference type="RefSeq" id="WP_115542373.1">
    <property type="nucleotide sequence ID" value="NZ_NXLQ01000002.1"/>
</dbReference>
<dbReference type="InterPro" id="IPR051790">
    <property type="entry name" value="Cytochrome_c-biogenesis_DsbD"/>
</dbReference>
<protein>
    <submittedName>
        <fullName evidence="9">Cytochrome C biogenesis protein CcdA</fullName>
    </submittedName>
</protein>
<comment type="subcellular location">
    <subcellularLocation>
        <location evidence="1">Membrane</location>
        <topology evidence="1">Multi-pass membrane protein</topology>
    </subcellularLocation>
</comment>
<feature type="transmembrane region" description="Helical" evidence="7">
    <location>
        <begin position="89"/>
        <end position="109"/>
    </location>
</feature>
<evidence type="ECO:0000313" key="10">
    <source>
        <dbReference type="Proteomes" id="UP000256379"/>
    </source>
</evidence>
<dbReference type="PANTHER" id="PTHR31272:SF4">
    <property type="entry name" value="CYTOCHROME C-TYPE BIOGENESIS PROTEIN HI_1454-RELATED"/>
    <property type="match status" value="1"/>
</dbReference>
<evidence type="ECO:0000256" key="4">
    <source>
        <dbReference type="ARBA" id="ARBA00022748"/>
    </source>
</evidence>
<feature type="transmembrane region" description="Helical" evidence="7">
    <location>
        <begin position="130"/>
        <end position="148"/>
    </location>
</feature>
<dbReference type="Pfam" id="PF02683">
    <property type="entry name" value="DsbD_TM"/>
    <property type="match status" value="1"/>
</dbReference>
<evidence type="ECO:0000256" key="5">
    <source>
        <dbReference type="ARBA" id="ARBA00022989"/>
    </source>
</evidence>
<dbReference type="AlphaFoldDB" id="A0A3D8IP59"/>
<dbReference type="Proteomes" id="UP000256379">
    <property type="component" value="Unassembled WGS sequence"/>
</dbReference>
<feature type="domain" description="Cytochrome C biogenesis protein transmembrane" evidence="8">
    <location>
        <begin position="13"/>
        <end position="223"/>
    </location>
</feature>
<dbReference type="EMBL" id="NXLQ01000002">
    <property type="protein sequence ID" value="RDU67077.1"/>
    <property type="molecule type" value="Genomic_DNA"/>
</dbReference>
<proteinExistence type="inferred from homology"/>
<evidence type="ECO:0000256" key="6">
    <source>
        <dbReference type="ARBA" id="ARBA00023136"/>
    </source>
</evidence>
<dbReference type="GO" id="GO:0017004">
    <property type="term" value="P:cytochrome complex assembly"/>
    <property type="evidence" value="ECO:0007669"/>
    <property type="project" value="UniProtKB-KW"/>
</dbReference>